<feature type="transmembrane region" description="Helical" evidence="9">
    <location>
        <begin position="53"/>
        <end position="79"/>
    </location>
</feature>
<dbReference type="NCBIfam" id="TIGR01581">
    <property type="entry name" value="Mo_ABC_porter"/>
    <property type="match status" value="1"/>
</dbReference>
<dbReference type="GO" id="GO:0005886">
    <property type="term" value="C:plasma membrane"/>
    <property type="evidence" value="ECO:0007669"/>
    <property type="project" value="UniProtKB-SubCell"/>
</dbReference>
<comment type="subcellular location">
    <subcellularLocation>
        <location evidence="9">Cell membrane</location>
        <topology evidence="9">Multi-pass membrane protein</topology>
    </subcellularLocation>
    <subcellularLocation>
        <location evidence="1">Membrane</location>
        <topology evidence="1">Multi-pass membrane protein</topology>
    </subcellularLocation>
</comment>
<dbReference type="InterPro" id="IPR035906">
    <property type="entry name" value="MetI-like_sf"/>
</dbReference>
<dbReference type="CDD" id="cd06261">
    <property type="entry name" value="TM_PBP2"/>
    <property type="match status" value="1"/>
</dbReference>
<keyword evidence="5 9" id="KW-1133">Transmembrane helix</keyword>
<evidence type="ECO:0000313" key="12">
    <source>
        <dbReference type="Proteomes" id="UP000463470"/>
    </source>
</evidence>
<evidence type="ECO:0000256" key="2">
    <source>
        <dbReference type="ARBA" id="ARBA00011779"/>
    </source>
</evidence>
<name>A0A845L455_9FIRM</name>
<comment type="function">
    <text evidence="8">Part of the ABC transporter complex CysAWTP (TC 3.A.1.6.1) involved in sulfate/thiosulfate import. Probably responsible for the translocation of the substrate across the membrane.</text>
</comment>
<dbReference type="EMBL" id="WXEY01000007">
    <property type="protein sequence ID" value="MZP29815.1"/>
    <property type="molecule type" value="Genomic_DNA"/>
</dbReference>
<accession>A0A845L455</accession>
<dbReference type="Gene3D" id="1.10.3720.10">
    <property type="entry name" value="MetI-like"/>
    <property type="match status" value="1"/>
</dbReference>
<dbReference type="PROSITE" id="PS50928">
    <property type="entry name" value="ABC_TM1"/>
    <property type="match status" value="1"/>
</dbReference>
<dbReference type="OrthoDB" id="9795403at2"/>
<comment type="similarity">
    <text evidence="9">Belongs to the binding-protein-dependent transport system permease family.</text>
</comment>
<organism evidence="11 12">
    <name type="scientific">Heliomicrobium undosum</name>
    <dbReference type="NCBI Taxonomy" id="121734"/>
    <lineage>
        <taxon>Bacteria</taxon>
        <taxon>Bacillati</taxon>
        <taxon>Bacillota</taxon>
        <taxon>Clostridia</taxon>
        <taxon>Eubacteriales</taxon>
        <taxon>Heliobacteriaceae</taxon>
        <taxon>Heliomicrobium</taxon>
    </lineage>
</organism>
<keyword evidence="3 9" id="KW-0813">Transport</keyword>
<evidence type="ECO:0000256" key="7">
    <source>
        <dbReference type="ARBA" id="ARBA00023136"/>
    </source>
</evidence>
<dbReference type="InterPro" id="IPR000515">
    <property type="entry name" value="MetI-like"/>
</dbReference>
<comment type="caution">
    <text evidence="11">The sequence shown here is derived from an EMBL/GenBank/DDBJ whole genome shotgun (WGS) entry which is preliminary data.</text>
</comment>
<evidence type="ECO:0000313" key="11">
    <source>
        <dbReference type="EMBL" id="MZP29815.1"/>
    </source>
</evidence>
<protein>
    <submittedName>
        <fullName evidence="11">ABC transporter permease subunit</fullName>
    </submittedName>
</protein>
<feature type="transmembrane region" description="Helical" evidence="9">
    <location>
        <begin position="233"/>
        <end position="254"/>
    </location>
</feature>
<evidence type="ECO:0000256" key="6">
    <source>
        <dbReference type="ARBA" id="ARBA00023032"/>
    </source>
</evidence>
<evidence type="ECO:0000256" key="4">
    <source>
        <dbReference type="ARBA" id="ARBA00022692"/>
    </source>
</evidence>
<evidence type="ECO:0000256" key="9">
    <source>
        <dbReference type="RuleBase" id="RU363032"/>
    </source>
</evidence>
<dbReference type="Proteomes" id="UP000463470">
    <property type="component" value="Unassembled WGS sequence"/>
</dbReference>
<proteinExistence type="inferred from homology"/>
<dbReference type="PANTHER" id="PTHR30406:SF8">
    <property type="entry name" value="SULFATE TRANSPORT SYSTEM PERMEASE PROTEIN CYST"/>
    <property type="match status" value="1"/>
</dbReference>
<feature type="transmembrane region" description="Helical" evidence="9">
    <location>
        <begin position="127"/>
        <end position="147"/>
    </location>
</feature>
<dbReference type="PANTHER" id="PTHR30406">
    <property type="entry name" value="SULFATE TRANSPORT SYSTEM PERMEASE PROTEIN"/>
    <property type="match status" value="1"/>
</dbReference>
<keyword evidence="12" id="KW-1185">Reference proteome</keyword>
<feature type="transmembrane region" description="Helical" evidence="9">
    <location>
        <begin position="12"/>
        <end position="33"/>
    </location>
</feature>
<evidence type="ECO:0000256" key="3">
    <source>
        <dbReference type="ARBA" id="ARBA00022448"/>
    </source>
</evidence>
<feature type="domain" description="ABC transmembrane type-1" evidence="10">
    <location>
        <begin position="53"/>
        <end position="254"/>
    </location>
</feature>
<evidence type="ECO:0000256" key="8">
    <source>
        <dbReference type="ARBA" id="ARBA00025323"/>
    </source>
</evidence>
<feature type="transmembrane region" description="Helical" evidence="9">
    <location>
        <begin position="91"/>
        <end position="115"/>
    </location>
</feature>
<dbReference type="GO" id="GO:0015419">
    <property type="term" value="F:ABC-type sulfate transporter activity"/>
    <property type="evidence" value="ECO:0007669"/>
    <property type="project" value="InterPro"/>
</dbReference>
<evidence type="ECO:0000259" key="10">
    <source>
        <dbReference type="PROSITE" id="PS50928"/>
    </source>
</evidence>
<dbReference type="Pfam" id="PF00528">
    <property type="entry name" value="BPD_transp_1"/>
    <property type="match status" value="1"/>
</dbReference>
<keyword evidence="6" id="KW-0764">Sulfate transport</keyword>
<sequence>MENKEDGLMDRSFQWVFIAMTGFMAAVFGVLLLHASPGQFRDVIGNPEFQFAAIFTVATTVIATGAAVLVAIPCGYALARQSFPGKAFLDTLLDLPIVMPPLVSGVALLLLFGPVLGDGLSRMGLDIVFSARGVAVAQWFIATPFAIKTFSHAFSAIDPRYEKVARTLGHTSWQTFWRVTLPMARKGILGGIAMTWARSLGEFGATAMLAGVTRMKTETLSAAVYLSMSIGDLPFALTTAVVLWIVALTVLVVFRTVTGTVIRT</sequence>
<comment type="subunit">
    <text evidence="2">The complex is composed of two ATP-binding proteins (CysA), two transmembrane proteins (CysT and CysW) and a solute-binding protein (CysP).</text>
</comment>
<reference evidence="11 12" key="1">
    <citation type="submission" date="2020-01" db="EMBL/GenBank/DDBJ databases">
        <title>Whole-genome sequence of Heliobacterium undosum DSM 13378.</title>
        <authorList>
            <person name="Kyndt J.A."/>
            <person name="Meyer T.E."/>
        </authorList>
    </citation>
    <scope>NUCLEOTIDE SEQUENCE [LARGE SCALE GENOMIC DNA]</scope>
    <source>
        <strain evidence="11 12">DSM 13378</strain>
    </source>
</reference>
<feature type="transmembrane region" description="Helical" evidence="9">
    <location>
        <begin position="188"/>
        <end position="213"/>
    </location>
</feature>
<dbReference type="AlphaFoldDB" id="A0A845L455"/>
<keyword evidence="4 9" id="KW-0812">Transmembrane</keyword>
<evidence type="ECO:0000256" key="1">
    <source>
        <dbReference type="ARBA" id="ARBA00004141"/>
    </source>
</evidence>
<dbReference type="SUPFAM" id="SSF161098">
    <property type="entry name" value="MetI-like"/>
    <property type="match status" value="1"/>
</dbReference>
<dbReference type="InterPro" id="IPR005667">
    <property type="entry name" value="Sulph_transpt2"/>
</dbReference>
<gene>
    <name evidence="11" type="ORF">GTO91_08860</name>
</gene>
<keyword evidence="7 9" id="KW-0472">Membrane</keyword>
<dbReference type="InterPro" id="IPR006469">
    <property type="entry name" value="NifC_ABC_porter"/>
</dbReference>
<evidence type="ECO:0000256" key="5">
    <source>
        <dbReference type="ARBA" id="ARBA00022989"/>
    </source>
</evidence>